<dbReference type="SMART" id="SM00380">
    <property type="entry name" value="AP2"/>
    <property type="match status" value="1"/>
</dbReference>
<dbReference type="InterPro" id="IPR036955">
    <property type="entry name" value="AP2/ERF_dom_sf"/>
</dbReference>
<protein>
    <recommendedName>
        <fullName evidence="10">AP2/ERF domain-containing protein</fullName>
    </recommendedName>
</protein>
<evidence type="ECO:0000256" key="1">
    <source>
        <dbReference type="ARBA" id="ARBA00004123"/>
    </source>
</evidence>
<evidence type="ECO:0000313" key="11">
    <source>
        <dbReference type="EMBL" id="VDC80889.1"/>
    </source>
</evidence>
<dbReference type="InterPro" id="IPR001471">
    <property type="entry name" value="AP2/ERF_dom"/>
</dbReference>
<feature type="region of interest" description="Disordered" evidence="9">
    <location>
        <begin position="117"/>
        <end position="152"/>
    </location>
</feature>
<feature type="domain" description="AP2/ERF" evidence="10">
    <location>
        <begin position="98"/>
        <end position="167"/>
    </location>
</feature>
<organism evidence="11">
    <name type="scientific">Brassica campestris</name>
    <name type="common">Field mustard</name>
    <dbReference type="NCBI Taxonomy" id="3711"/>
    <lineage>
        <taxon>Eukaryota</taxon>
        <taxon>Viridiplantae</taxon>
        <taxon>Streptophyta</taxon>
        <taxon>Embryophyta</taxon>
        <taxon>Tracheophyta</taxon>
        <taxon>Spermatophyta</taxon>
        <taxon>Magnoliopsida</taxon>
        <taxon>eudicotyledons</taxon>
        <taxon>Gunneridae</taxon>
        <taxon>Pentapetalae</taxon>
        <taxon>rosids</taxon>
        <taxon>malvids</taxon>
        <taxon>Brassicales</taxon>
        <taxon>Brassicaceae</taxon>
        <taxon>Brassiceae</taxon>
        <taxon>Brassica</taxon>
    </lineage>
</organism>
<dbReference type="Gene3D" id="3.30.730.10">
    <property type="entry name" value="AP2/ERF domain"/>
    <property type="match status" value="1"/>
</dbReference>
<evidence type="ECO:0000256" key="9">
    <source>
        <dbReference type="SAM" id="MobiDB-lite"/>
    </source>
</evidence>
<dbReference type="InterPro" id="IPR050913">
    <property type="entry name" value="AP2/ERF_ERF"/>
</dbReference>
<sequence>MEAEKNVVKLSEHNIMTATTVTQPRILRISVSDPYATDSSSDEEEDFADISRKRRRVKKFINEVVLESTVSDKDRPKKKKRPNTKTTASTAVTAPARKYRGVRQRPWGKWAAEIRDPSRRLRGPNALTNFSPTPPPPATENGEEASKEMDGVSDITTSGGVECLGSPVSVLQTPFSGESTAATTVKEEFSGVSKTAVEVKEEPSLTVSDTFTGFSSPLFLHDDVFGFPTTMPDCFGDEFFADMSFGFGSGSGFSSWHVEDHFQDIGDLFGSDPLLIV</sequence>
<evidence type="ECO:0000256" key="3">
    <source>
        <dbReference type="ARBA" id="ARBA00023015"/>
    </source>
</evidence>
<dbReference type="InterPro" id="IPR016177">
    <property type="entry name" value="DNA-bd_dom_sf"/>
</dbReference>
<feature type="region of interest" description="Disordered" evidence="9">
    <location>
        <begin position="67"/>
        <end position="93"/>
    </location>
</feature>
<evidence type="ECO:0000259" key="10">
    <source>
        <dbReference type="PROSITE" id="PS51032"/>
    </source>
</evidence>
<dbReference type="PANTHER" id="PTHR31194">
    <property type="entry name" value="SHN SHINE , DNA BINDING / TRANSCRIPTION FACTOR"/>
    <property type="match status" value="1"/>
</dbReference>
<comment type="similarity">
    <text evidence="8">Belongs to the AP2/ERF transcription factor family. ERF subfamily.</text>
</comment>
<dbReference type="GO" id="GO:0003700">
    <property type="term" value="F:DNA-binding transcription factor activity"/>
    <property type="evidence" value="ECO:0007669"/>
    <property type="project" value="InterPro"/>
</dbReference>
<keyword evidence="4" id="KW-0238">DNA-binding</keyword>
<keyword evidence="6" id="KW-0804">Transcription</keyword>
<accession>A0A3P5ZSG7</accession>
<evidence type="ECO:0000256" key="6">
    <source>
        <dbReference type="ARBA" id="ARBA00023163"/>
    </source>
</evidence>
<keyword evidence="5" id="KW-0010">Activator</keyword>
<dbReference type="GO" id="GO:0005634">
    <property type="term" value="C:nucleus"/>
    <property type="evidence" value="ECO:0007669"/>
    <property type="project" value="UniProtKB-SubCell"/>
</dbReference>
<evidence type="ECO:0000256" key="2">
    <source>
        <dbReference type="ARBA" id="ARBA00022745"/>
    </source>
</evidence>
<keyword evidence="2" id="KW-0936">Ethylene signaling pathway</keyword>
<dbReference type="AlphaFoldDB" id="A0A3P5ZSG7"/>
<proteinExistence type="inferred from homology"/>
<evidence type="ECO:0000256" key="8">
    <source>
        <dbReference type="ARBA" id="ARBA00024343"/>
    </source>
</evidence>
<evidence type="ECO:0000256" key="5">
    <source>
        <dbReference type="ARBA" id="ARBA00023159"/>
    </source>
</evidence>
<name>A0A3P5ZSG7_BRACM</name>
<dbReference type="EMBL" id="LR031572">
    <property type="protein sequence ID" value="VDC80889.1"/>
    <property type="molecule type" value="Genomic_DNA"/>
</dbReference>
<gene>
    <name evidence="11" type="ORF">BRAA03T12107Z</name>
</gene>
<dbReference type="PROSITE" id="PS51032">
    <property type="entry name" value="AP2_ERF"/>
    <property type="match status" value="1"/>
</dbReference>
<dbReference type="GO" id="GO:0009873">
    <property type="term" value="P:ethylene-activated signaling pathway"/>
    <property type="evidence" value="ECO:0007669"/>
    <property type="project" value="UniProtKB-KW"/>
</dbReference>
<comment type="subcellular location">
    <subcellularLocation>
        <location evidence="1">Nucleus</location>
    </subcellularLocation>
</comment>
<keyword evidence="7" id="KW-0539">Nucleus</keyword>
<dbReference type="PANTHER" id="PTHR31194:SF159">
    <property type="entry name" value="AP2_ERF DOMAIN-CONTAINING PROTEIN"/>
    <property type="match status" value="1"/>
</dbReference>
<reference evidence="11" key="1">
    <citation type="submission" date="2018-11" db="EMBL/GenBank/DDBJ databases">
        <authorList>
            <consortium name="Genoscope - CEA"/>
            <person name="William W."/>
        </authorList>
    </citation>
    <scope>NUCLEOTIDE SEQUENCE</scope>
</reference>
<evidence type="ECO:0000256" key="7">
    <source>
        <dbReference type="ARBA" id="ARBA00023242"/>
    </source>
</evidence>
<dbReference type="CDD" id="cd00018">
    <property type="entry name" value="AP2"/>
    <property type="match status" value="1"/>
</dbReference>
<keyword evidence="3" id="KW-0805">Transcription regulation</keyword>
<evidence type="ECO:0000256" key="4">
    <source>
        <dbReference type="ARBA" id="ARBA00023125"/>
    </source>
</evidence>
<dbReference type="SUPFAM" id="SSF54171">
    <property type="entry name" value="DNA-binding domain"/>
    <property type="match status" value="1"/>
</dbReference>
<dbReference type="GO" id="GO:0003677">
    <property type="term" value="F:DNA binding"/>
    <property type="evidence" value="ECO:0007669"/>
    <property type="project" value="UniProtKB-KW"/>
</dbReference>